<dbReference type="Proteomes" id="UP000014660">
    <property type="component" value="Chromosome"/>
</dbReference>
<dbReference type="AlphaFoldDB" id="S0ARK1"/>
<keyword evidence="5 6" id="KW-0472">Membrane</keyword>
<feature type="transmembrane region" description="Helical" evidence="6">
    <location>
        <begin position="201"/>
        <end position="230"/>
    </location>
</feature>
<dbReference type="GO" id="GO:0005886">
    <property type="term" value="C:plasma membrane"/>
    <property type="evidence" value="ECO:0007669"/>
    <property type="project" value="UniProtKB-SubCell"/>
</dbReference>
<dbReference type="InterPro" id="IPR036259">
    <property type="entry name" value="MFS_trans_sf"/>
</dbReference>
<evidence type="ECO:0000256" key="5">
    <source>
        <dbReference type="ARBA" id="ARBA00023136"/>
    </source>
</evidence>
<evidence type="ECO:0000256" key="6">
    <source>
        <dbReference type="SAM" id="Phobius"/>
    </source>
</evidence>
<dbReference type="SUPFAM" id="SSF103473">
    <property type="entry name" value="MFS general substrate transporter"/>
    <property type="match status" value="1"/>
</dbReference>
<dbReference type="InterPro" id="IPR020846">
    <property type="entry name" value="MFS_dom"/>
</dbReference>
<proteinExistence type="predicted"/>
<feature type="transmembrane region" description="Helical" evidence="6">
    <location>
        <begin position="74"/>
        <end position="91"/>
    </location>
</feature>
<keyword evidence="9" id="KW-1185">Reference proteome</keyword>
<feature type="transmembrane region" description="Helical" evidence="6">
    <location>
        <begin position="131"/>
        <end position="152"/>
    </location>
</feature>
<sequence>MNYHARAGLIYNARALYALNWMDIAPALKYIKSSFDIDLIALGALVTSFYLGIAIFQVVGGLLASYIGDKKTSLTGLLLMGIFAIISGLSTNFTELIISRFFSGLSGAFFFSSTLSLLLSVIPENKSAFHIGVYNGAFAAGGGIGIFGWAILDQYIGYKIPFIIAGIITLATFILVEISFRDVRKIKTDRAALKKGLKHVLTSKVIIFIALIGIGARISETIIGQFFVYYKSLYQKESH</sequence>
<accession>S0ARK1</accession>
<keyword evidence="4 6" id="KW-1133">Transmembrane helix</keyword>
<gene>
    <name evidence="8" type="ORF">FACI_IFERC00001G1840</name>
</gene>
<dbReference type="EMBL" id="CP004145">
    <property type="protein sequence ID" value="AGO61818.1"/>
    <property type="molecule type" value="Genomic_DNA"/>
</dbReference>
<evidence type="ECO:0000256" key="3">
    <source>
        <dbReference type="ARBA" id="ARBA00022692"/>
    </source>
</evidence>
<evidence type="ECO:0000313" key="9">
    <source>
        <dbReference type="Proteomes" id="UP000014660"/>
    </source>
</evidence>
<feature type="transmembrane region" description="Helical" evidence="6">
    <location>
        <begin position="158"/>
        <end position="180"/>
    </location>
</feature>
<evidence type="ECO:0000259" key="7">
    <source>
        <dbReference type="PROSITE" id="PS50850"/>
    </source>
</evidence>
<dbReference type="HOGENOM" id="CLU_1159013_0_0_2"/>
<evidence type="ECO:0000256" key="4">
    <source>
        <dbReference type="ARBA" id="ARBA00022989"/>
    </source>
</evidence>
<evidence type="ECO:0000256" key="2">
    <source>
        <dbReference type="ARBA" id="ARBA00022475"/>
    </source>
</evidence>
<comment type="subcellular location">
    <subcellularLocation>
        <location evidence="1">Cell membrane</location>
        <topology evidence="1">Multi-pass membrane protein</topology>
    </subcellularLocation>
</comment>
<dbReference type="GeneID" id="16026031"/>
<dbReference type="InterPro" id="IPR011701">
    <property type="entry name" value="MFS"/>
</dbReference>
<dbReference type="PANTHER" id="PTHR43124">
    <property type="entry name" value="PURINE EFFLUX PUMP PBUE"/>
    <property type="match status" value="1"/>
</dbReference>
<dbReference type="RefSeq" id="WP_009887914.1">
    <property type="nucleotide sequence ID" value="NC_021592.1"/>
</dbReference>
<dbReference type="InterPro" id="IPR050189">
    <property type="entry name" value="MFS_Efflux_Transporters"/>
</dbReference>
<dbReference type="PROSITE" id="PS50850">
    <property type="entry name" value="MFS"/>
    <property type="match status" value="1"/>
</dbReference>
<dbReference type="Gene3D" id="1.20.1250.20">
    <property type="entry name" value="MFS general substrate transporter like domains"/>
    <property type="match status" value="1"/>
</dbReference>
<dbReference type="PANTHER" id="PTHR43124:SF3">
    <property type="entry name" value="CHLORAMPHENICOL EFFLUX PUMP RV0191"/>
    <property type="match status" value="1"/>
</dbReference>
<keyword evidence="2" id="KW-1003">Cell membrane</keyword>
<evidence type="ECO:0000313" key="8">
    <source>
        <dbReference type="EMBL" id="AGO61818.1"/>
    </source>
</evidence>
<dbReference type="KEGG" id="fac:FACI_IFERC01G1840"/>
<protein>
    <submittedName>
        <fullName evidence="8">Resistance protein NorA</fullName>
    </submittedName>
</protein>
<feature type="domain" description="Major facilitator superfamily (MFS) profile" evidence="7">
    <location>
        <begin position="1"/>
        <end position="239"/>
    </location>
</feature>
<keyword evidence="3 6" id="KW-0812">Transmembrane</keyword>
<feature type="transmembrane region" description="Helical" evidence="6">
    <location>
        <begin position="39"/>
        <end position="67"/>
    </location>
</feature>
<name>S0ARK1_FERAC</name>
<dbReference type="GO" id="GO:0022857">
    <property type="term" value="F:transmembrane transporter activity"/>
    <property type="evidence" value="ECO:0007669"/>
    <property type="project" value="InterPro"/>
</dbReference>
<dbReference type="Pfam" id="PF07690">
    <property type="entry name" value="MFS_1"/>
    <property type="match status" value="1"/>
</dbReference>
<feature type="transmembrane region" description="Helical" evidence="6">
    <location>
        <begin position="97"/>
        <end position="119"/>
    </location>
</feature>
<organism evidence="8 9">
    <name type="scientific">Ferroplasma acidarmanus Fer1</name>
    <dbReference type="NCBI Taxonomy" id="333146"/>
    <lineage>
        <taxon>Archaea</taxon>
        <taxon>Methanobacteriati</taxon>
        <taxon>Thermoplasmatota</taxon>
        <taxon>Thermoplasmata</taxon>
        <taxon>Thermoplasmatales</taxon>
        <taxon>Ferroplasmaceae</taxon>
        <taxon>Ferroplasma</taxon>
    </lineage>
</organism>
<reference evidence="8 9" key="1">
    <citation type="journal article" date="2007" name="Proc. Natl. Acad. Sci. U.S.A.">
        <title>Genome dynamics in a natural archaeal population.</title>
        <authorList>
            <person name="Allen E.E."/>
            <person name="Tyson G.W."/>
            <person name="Whitaker R.J."/>
            <person name="Detter J.C."/>
            <person name="Richardson P.M."/>
            <person name="Banfield J.F."/>
        </authorList>
    </citation>
    <scope>NUCLEOTIDE SEQUENCE [LARGE SCALE GENOMIC DNA]</scope>
    <source>
        <strain evidence="9">fer1</strain>
    </source>
</reference>
<evidence type="ECO:0000256" key="1">
    <source>
        <dbReference type="ARBA" id="ARBA00004651"/>
    </source>
</evidence>